<feature type="compositionally biased region" description="Low complexity" evidence="1">
    <location>
        <begin position="683"/>
        <end position="711"/>
    </location>
</feature>
<dbReference type="eggNOG" id="KOG0596">
    <property type="taxonomic scope" value="Eukaryota"/>
</dbReference>
<feature type="domain" description="Protein kinase" evidence="2">
    <location>
        <begin position="204"/>
        <end position="515"/>
    </location>
</feature>
<dbReference type="CDD" id="cd00180">
    <property type="entry name" value="PKc"/>
    <property type="match status" value="1"/>
</dbReference>
<dbReference type="InterPro" id="IPR011009">
    <property type="entry name" value="Kinase-like_dom_sf"/>
</dbReference>
<evidence type="ECO:0000313" key="5">
    <source>
        <dbReference type="Proteomes" id="UP000020467"/>
    </source>
</evidence>
<dbReference type="PROSITE" id="PS50234">
    <property type="entry name" value="VWFA"/>
    <property type="match status" value="1"/>
</dbReference>
<feature type="region of interest" description="Disordered" evidence="1">
    <location>
        <begin position="960"/>
        <end position="1001"/>
    </location>
</feature>
<feature type="region of interest" description="Disordered" evidence="1">
    <location>
        <begin position="540"/>
        <end position="564"/>
    </location>
</feature>
<dbReference type="SUPFAM" id="SSF53300">
    <property type="entry name" value="vWA-like"/>
    <property type="match status" value="1"/>
</dbReference>
<organism evidence="4 5">
    <name type="scientific">Colletotrichum fioriniae PJ7</name>
    <dbReference type="NCBI Taxonomy" id="1445577"/>
    <lineage>
        <taxon>Eukaryota</taxon>
        <taxon>Fungi</taxon>
        <taxon>Dikarya</taxon>
        <taxon>Ascomycota</taxon>
        <taxon>Pezizomycotina</taxon>
        <taxon>Sordariomycetes</taxon>
        <taxon>Hypocreomycetidae</taxon>
        <taxon>Glomerellales</taxon>
        <taxon>Glomerellaceae</taxon>
        <taxon>Colletotrichum</taxon>
        <taxon>Colletotrichum acutatum species complex</taxon>
    </lineage>
</organism>
<dbReference type="AlphaFoldDB" id="A0A010RT11"/>
<evidence type="ECO:0000259" key="2">
    <source>
        <dbReference type="PROSITE" id="PS50011"/>
    </source>
</evidence>
<dbReference type="Pfam" id="PF00069">
    <property type="entry name" value="Pkinase"/>
    <property type="match status" value="1"/>
</dbReference>
<dbReference type="GO" id="GO:0005524">
    <property type="term" value="F:ATP binding"/>
    <property type="evidence" value="ECO:0007669"/>
    <property type="project" value="InterPro"/>
</dbReference>
<dbReference type="InterPro" id="IPR036465">
    <property type="entry name" value="vWFA_dom_sf"/>
</dbReference>
<dbReference type="PANTHER" id="PTHR24359:SF1">
    <property type="entry name" value="INHIBITOR OF NUCLEAR FACTOR KAPPA-B KINASE EPSILON SUBUNIT HOMOLOG 1-RELATED"/>
    <property type="match status" value="1"/>
</dbReference>
<dbReference type="InterPro" id="IPR000719">
    <property type="entry name" value="Prot_kinase_dom"/>
</dbReference>
<feature type="compositionally biased region" description="Low complexity" evidence="1">
    <location>
        <begin position="635"/>
        <end position="650"/>
    </location>
</feature>
<dbReference type="InterPro" id="IPR002035">
    <property type="entry name" value="VWF_A"/>
</dbReference>
<feature type="domain" description="VWFA" evidence="3">
    <location>
        <begin position="732"/>
        <end position="949"/>
    </location>
</feature>
<keyword evidence="5" id="KW-1185">Reference proteome</keyword>
<sequence>MNRDSKSDFKLQFQIALSEFDDIRRDETRISACGQEFVLVDNVTERLKSRSDTCSTQYNNNLDRLQRTAYLQYELEPPQMRAQHYEEDEYLAIFYTLLDIRAPSLINLFRDNGLNKLPIELTLLKKCIKPPPKPRFHDFHDRFYKTQFDWCPIRFNMGMRQVYRDAVSPLSRKEKITPYREGKGPKENNATLYAIDVPEELVGRQLREKMASAKIERQGKGRNGKGLTYRFALKQFRPHKHEHFLNEINMFSNLEDEEGMIQYIGWFGSFELGDDGAKQEYFNIVLELADFDFYEAMMRLSPPISSEEIRGFWESMFEISKTLASIHTITIAGMNFWTWHGDIKPENILRVNDRFKLADPGEASMLLKNSGTPYLPPSKSLGGTRTYAAPEKAAYLDDISTKRPKVTPESDVWSLGCVLSIAATYVVLGTQGVLIYQRLRRQDTQNARGRMSDAFHDGEQVLPEVLHWHQYLREAARKTDPYTSAILDMVDGHMLVPGDRRETAKKVCSSFKSIIAKNDTRPSKVPPGLQHMLQSIELEVERSSEHKSGIKRVESDDITKPMERFDLPLPEIEFESRKKLLDQAIQPTAQRPRTTRGSPTQSPHQPVRYPVQSMDRQGSMHSHSYGYPGPPRGNSAISSSSQPVSAHPSSFYPEPPSHRPGSPIRREPVKASQVKQELRKVGLSFKPSPKSLSSLIQRQKTSVKGKTSSSKESLDALTELDSRLEEEYKGRDIVFLVDNGTTMRKWWSSVIDLLEVMVWRALAYDDDGMEMYFTNPDTNPKATVRGSKSQSVKSFTKALDLAEPGAATSQTSAVETTIIPELERIINEYTRAKTSKNDPRKKTIIVLTDGIWRGMHDEYTVDTYLRSTFHCLRDLHGDLTYIQPGQPHSRKDVSEIRPVTIQFVQFGDDKKAVERLRRLDDDLAKYGCPDLIDTEHAEGDLYKMFLGSLCPDIDRTLRYSIGPQSPSSTFHVPPGQGSGASNNAPSVRTNTMNQPPQESYSLAPLQTSPLAITPVDFPVNHHGGFIPNAPNYELPASTYDGPSHAVSPMSPQSSPPQRDPRWQVAGPSSDNAAPSWPIVEPSSSSRQHEQTPRSPPAASQIQYYRHPYN</sequence>
<accession>A0A010RT11</accession>
<evidence type="ECO:0008006" key="6">
    <source>
        <dbReference type="Google" id="ProtNLM"/>
    </source>
</evidence>
<protein>
    <recommendedName>
        <fullName evidence="6">Protein kinase domain-containing protein</fullName>
    </recommendedName>
</protein>
<dbReference type="STRING" id="1445577.A0A010RT11"/>
<evidence type="ECO:0000256" key="1">
    <source>
        <dbReference type="SAM" id="MobiDB-lite"/>
    </source>
</evidence>
<feature type="compositionally biased region" description="Polar residues" evidence="1">
    <location>
        <begin position="585"/>
        <end position="604"/>
    </location>
</feature>
<feature type="compositionally biased region" description="Polar residues" evidence="1">
    <location>
        <begin position="979"/>
        <end position="1001"/>
    </location>
</feature>
<dbReference type="Gene3D" id="1.10.510.10">
    <property type="entry name" value="Transferase(Phosphotransferase) domain 1"/>
    <property type="match status" value="1"/>
</dbReference>
<dbReference type="SUPFAM" id="SSF56112">
    <property type="entry name" value="Protein kinase-like (PK-like)"/>
    <property type="match status" value="1"/>
</dbReference>
<feature type="region of interest" description="Disordered" evidence="1">
    <location>
        <begin position="583"/>
        <end position="714"/>
    </location>
</feature>
<evidence type="ECO:0000313" key="4">
    <source>
        <dbReference type="EMBL" id="EXF83686.1"/>
    </source>
</evidence>
<dbReference type="PROSITE" id="PS50011">
    <property type="entry name" value="PROTEIN_KINASE_DOM"/>
    <property type="match status" value="1"/>
</dbReference>
<name>A0A010RT11_9PEZI</name>
<feature type="region of interest" description="Disordered" evidence="1">
    <location>
        <begin position="1036"/>
        <end position="1109"/>
    </location>
</feature>
<comment type="caution">
    <text evidence="4">The sequence shown here is derived from an EMBL/GenBank/DDBJ whole genome shotgun (WGS) entry which is preliminary data.</text>
</comment>
<dbReference type="GO" id="GO:0004674">
    <property type="term" value="F:protein serine/threonine kinase activity"/>
    <property type="evidence" value="ECO:0007669"/>
    <property type="project" value="TreeGrafter"/>
</dbReference>
<dbReference type="SMART" id="SM00220">
    <property type="entry name" value="S_TKc"/>
    <property type="match status" value="1"/>
</dbReference>
<proteinExistence type="predicted"/>
<reference evidence="4 5" key="1">
    <citation type="submission" date="2014-02" db="EMBL/GenBank/DDBJ databases">
        <title>The genome sequence of Colletotrichum fioriniae PJ7.</title>
        <authorList>
            <person name="Baroncelli R."/>
            <person name="Thon M.R."/>
        </authorList>
    </citation>
    <scope>NUCLEOTIDE SEQUENCE [LARGE SCALE GENOMIC DNA]</scope>
    <source>
        <strain evidence="4 5">PJ7</strain>
    </source>
</reference>
<gene>
    <name evidence="4" type="ORF">CFIO01_00828</name>
</gene>
<dbReference type="EMBL" id="JARH01000224">
    <property type="protein sequence ID" value="EXF83686.1"/>
    <property type="molecule type" value="Genomic_DNA"/>
</dbReference>
<dbReference type="OrthoDB" id="9992527at2759"/>
<dbReference type="PANTHER" id="PTHR24359">
    <property type="entry name" value="SERINE/THREONINE-PROTEIN KINASE SBK1"/>
    <property type="match status" value="1"/>
</dbReference>
<evidence type="ECO:0000259" key="3">
    <source>
        <dbReference type="PROSITE" id="PS50234"/>
    </source>
</evidence>
<dbReference type="HOGENOM" id="CLU_005931_0_0_1"/>
<dbReference type="Proteomes" id="UP000020467">
    <property type="component" value="Unassembled WGS sequence"/>
</dbReference>
<dbReference type="KEGG" id="cfj:CFIO01_00828"/>
<feature type="compositionally biased region" description="Low complexity" evidence="1">
    <location>
        <begin position="1047"/>
        <end position="1056"/>
    </location>
</feature>